<dbReference type="EMBL" id="OY882879">
    <property type="protein sequence ID" value="CAK6450473.1"/>
    <property type="molecule type" value="Genomic_DNA"/>
</dbReference>
<feature type="signal peptide" evidence="1">
    <location>
        <begin position="1"/>
        <end position="22"/>
    </location>
</feature>
<accession>A0ABP0ALB3</accession>
<dbReference type="Proteomes" id="UP001314169">
    <property type="component" value="Chromosome X"/>
</dbReference>
<name>A0ABP0ALB3_PIPNA</name>
<evidence type="ECO:0000313" key="3">
    <source>
        <dbReference type="Proteomes" id="UP001314169"/>
    </source>
</evidence>
<sequence length="119" mass="12877">MSLKPALIGLLLLGWGLERGRSCPGLGQHAVHFDPGSLPARLLTDCHLSVLAGTPRVAMEGTGPYTIHLHTASWPAAHLSARWERESGKPSLFQVAVGRHFVFVSVVICVNTSLFLEKK</sequence>
<keyword evidence="1" id="KW-0732">Signal</keyword>
<protein>
    <submittedName>
        <fullName evidence="2">Uncharacterized protein</fullName>
    </submittedName>
</protein>
<organism evidence="2 3">
    <name type="scientific">Pipistrellus nathusii</name>
    <name type="common">Nathusius' pipistrelle</name>
    <dbReference type="NCBI Taxonomy" id="59473"/>
    <lineage>
        <taxon>Eukaryota</taxon>
        <taxon>Metazoa</taxon>
        <taxon>Chordata</taxon>
        <taxon>Craniata</taxon>
        <taxon>Vertebrata</taxon>
        <taxon>Euteleostomi</taxon>
        <taxon>Mammalia</taxon>
        <taxon>Eutheria</taxon>
        <taxon>Laurasiatheria</taxon>
        <taxon>Chiroptera</taxon>
        <taxon>Yangochiroptera</taxon>
        <taxon>Vespertilionidae</taxon>
        <taxon>Pipistrellus</taxon>
    </lineage>
</organism>
<feature type="chain" id="PRO_5047475368" evidence="1">
    <location>
        <begin position="23"/>
        <end position="119"/>
    </location>
</feature>
<reference evidence="2" key="1">
    <citation type="submission" date="2023-12" db="EMBL/GenBank/DDBJ databases">
        <authorList>
            <person name="Brown T."/>
        </authorList>
    </citation>
    <scope>NUCLEOTIDE SEQUENCE</scope>
</reference>
<proteinExistence type="predicted"/>
<keyword evidence="3" id="KW-1185">Reference proteome</keyword>
<evidence type="ECO:0000313" key="2">
    <source>
        <dbReference type="EMBL" id="CAK6450473.1"/>
    </source>
</evidence>
<gene>
    <name evidence="2" type="ORF">MPIPNATIZW_LOCUS18779</name>
</gene>
<evidence type="ECO:0000256" key="1">
    <source>
        <dbReference type="SAM" id="SignalP"/>
    </source>
</evidence>